<feature type="transmembrane region" description="Helical" evidence="10">
    <location>
        <begin position="1046"/>
        <end position="1070"/>
    </location>
</feature>
<dbReference type="InterPro" id="IPR011527">
    <property type="entry name" value="ABC1_TM_dom"/>
</dbReference>
<dbReference type="FunFam" id="3.40.50.300:FF:000916">
    <property type="entry name" value="ABC transporter B family member 9"/>
    <property type="match status" value="1"/>
</dbReference>
<keyword evidence="8 10" id="KW-0472">Membrane</keyword>
<dbReference type="GO" id="GO:0005743">
    <property type="term" value="C:mitochondrial inner membrane"/>
    <property type="evidence" value="ECO:0007669"/>
    <property type="project" value="TreeGrafter"/>
</dbReference>
<feature type="domain" description="ABC transmembrane type-1" evidence="12">
    <location>
        <begin position="820"/>
        <end position="1111"/>
    </location>
</feature>
<keyword evidence="6" id="KW-0067">ATP-binding</keyword>
<evidence type="ECO:0000256" key="2">
    <source>
        <dbReference type="ARBA" id="ARBA00007577"/>
    </source>
</evidence>
<evidence type="ECO:0000256" key="8">
    <source>
        <dbReference type="ARBA" id="ARBA00023136"/>
    </source>
</evidence>
<dbReference type="GO" id="GO:0005524">
    <property type="term" value="F:ATP binding"/>
    <property type="evidence" value="ECO:0007669"/>
    <property type="project" value="UniProtKB-KW"/>
</dbReference>
<dbReference type="SMART" id="SM00382">
    <property type="entry name" value="AAA"/>
    <property type="match status" value="2"/>
</dbReference>
<name>A0A9N8ZBU2_9GLOM</name>
<dbReference type="PANTHER" id="PTHR43394">
    <property type="entry name" value="ATP-DEPENDENT PERMEASE MDL1, MITOCHONDRIAL"/>
    <property type="match status" value="1"/>
</dbReference>
<dbReference type="Gene3D" id="1.20.1560.10">
    <property type="entry name" value="ABC transporter type 1, transmembrane domain"/>
    <property type="match status" value="1"/>
</dbReference>
<dbReference type="InterPro" id="IPR003593">
    <property type="entry name" value="AAA+_ATPase"/>
</dbReference>
<feature type="domain" description="ABC transmembrane type-1" evidence="12">
    <location>
        <begin position="170"/>
        <end position="461"/>
    </location>
</feature>
<comment type="caution">
    <text evidence="13">The sequence shown here is derived from an EMBL/GenBank/DDBJ whole genome shotgun (WGS) entry which is preliminary data.</text>
</comment>
<comment type="similarity">
    <text evidence="2">Belongs to the ABC transporter superfamily. ABCB family. Multidrug resistance exporter (TC 3.A.1.201) subfamily.</text>
</comment>
<dbReference type="GO" id="GO:0016887">
    <property type="term" value="F:ATP hydrolysis activity"/>
    <property type="evidence" value="ECO:0007669"/>
    <property type="project" value="InterPro"/>
</dbReference>
<evidence type="ECO:0000256" key="4">
    <source>
        <dbReference type="ARBA" id="ARBA00022692"/>
    </source>
</evidence>
<dbReference type="CDD" id="cd03249">
    <property type="entry name" value="ABC_MTABC3_MDL1_MDL2"/>
    <property type="match status" value="2"/>
</dbReference>
<keyword evidence="4 10" id="KW-0812">Transmembrane</keyword>
<dbReference type="PROSITE" id="PS50893">
    <property type="entry name" value="ABC_TRANSPORTER_2"/>
    <property type="match status" value="2"/>
</dbReference>
<evidence type="ECO:0000256" key="10">
    <source>
        <dbReference type="SAM" id="Phobius"/>
    </source>
</evidence>
<dbReference type="InterPro" id="IPR039421">
    <property type="entry name" value="Type_1_exporter"/>
</dbReference>
<feature type="transmembrane region" description="Helical" evidence="10">
    <location>
        <begin position="1082"/>
        <end position="1102"/>
    </location>
</feature>
<evidence type="ECO:0000256" key="9">
    <source>
        <dbReference type="SAM" id="MobiDB-lite"/>
    </source>
</evidence>
<feature type="transmembrane region" description="Helical" evidence="10">
    <location>
        <begin position="218"/>
        <end position="242"/>
    </location>
</feature>
<dbReference type="FunFam" id="1.20.1560.10:FF:000009">
    <property type="entry name" value="ABC transporter B family member 1"/>
    <property type="match status" value="1"/>
</dbReference>
<evidence type="ECO:0000313" key="13">
    <source>
        <dbReference type="EMBL" id="CAG8482934.1"/>
    </source>
</evidence>
<feature type="transmembrane region" description="Helical" evidence="10">
    <location>
        <begin position="319"/>
        <end position="337"/>
    </location>
</feature>
<dbReference type="Proteomes" id="UP000789572">
    <property type="component" value="Unassembled WGS sequence"/>
</dbReference>
<keyword evidence="3" id="KW-0813">Transport</keyword>
<dbReference type="InterPro" id="IPR003439">
    <property type="entry name" value="ABC_transporter-like_ATP-bd"/>
</dbReference>
<organism evidence="13 14">
    <name type="scientific">Paraglomus occultum</name>
    <dbReference type="NCBI Taxonomy" id="144539"/>
    <lineage>
        <taxon>Eukaryota</taxon>
        <taxon>Fungi</taxon>
        <taxon>Fungi incertae sedis</taxon>
        <taxon>Mucoromycota</taxon>
        <taxon>Glomeromycotina</taxon>
        <taxon>Glomeromycetes</taxon>
        <taxon>Paraglomerales</taxon>
        <taxon>Paraglomeraceae</taxon>
        <taxon>Paraglomus</taxon>
    </lineage>
</organism>
<dbReference type="EMBL" id="CAJVPJ010000131">
    <property type="protein sequence ID" value="CAG8482934.1"/>
    <property type="molecule type" value="Genomic_DNA"/>
</dbReference>
<feature type="domain" description="ABC transporter" evidence="11">
    <location>
        <begin position="498"/>
        <end position="738"/>
    </location>
</feature>
<keyword evidence="14" id="KW-1185">Reference proteome</keyword>
<keyword evidence="7 10" id="KW-1133">Transmembrane helix</keyword>
<keyword evidence="5" id="KW-0547">Nucleotide-binding</keyword>
<dbReference type="GO" id="GO:0015421">
    <property type="term" value="F:ABC-type oligopeptide transporter activity"/>
    <property type="evidence" value="ECO:0007669"/>
    <property type="project" value="TreeGrafter"/>
</dbReference>
<feature type="transmembrane region" description="Helical" evidence="10">
    <location>
        <begin position="294"/>
        <end position="313"/>
    </location>
</feature>
<evidence type="ECO:0000256" key="6">
    <source>
        <dbReference type="ARBA" id="ARBA00022840"/>
    </source>
</evidence>
<evidence type="ECO:0000313" key="14">
    <source>
        <dbReference type="Proteomes" id="UP000789572"/>
    </source>
</evidence>
<dbReference type="SUPFAM" id="SSF90123">
    <property type="entry name" value="ABC transporter transmembrane region"/>
    <property type="match status" value="2"/>
</dbReference>
<dbReference type="InterPro" id="IPR036640">
    <property type="entry name" value="ABC1_TM_sf"/>
</dbReference>
<feature type="transmembrane region" description="Helical" evidence="10">
    <location>
        <begin position="820"/>
        <end position="845"/>
    </location>
</feature>
<dbReference type="OrthoDB" id="6500128at2759"/>
<dbReference type="FunFam" id="3.40.50.300:FF:000205">
    <property type="entry name" value="ABC transporter B family member 4"/>
    <property type="match status" value="1"/>
</dbReference>
<feature type="region of interest" description="Disordered" evidence="9">
    <location>
        <begin position="744"/>
        <end position="764"/>
    </location>
</feature>
<evidence type="ECO:0000256" key="1">
    <source>
        <dbReference type="ARBA" id="ARBA00004141"/>
    </source>
</evidence>
<feature type="transmembrane region" description="Helical" evidence="10">
    <location>
        <begin position="167"/>
        <end position="198"/>
    </location>
</feature>
<comment type="subcellular location">
    <subcellularLocation>
        <location evidence="1">Membrane</location>
        <topology evidence="1">Multi-pass membrane protein</topology>
    </subcellularLocation>
</comment>
<dbReference type="PROSITE" id="PS50929">
    <property type="entry name" value="ABC_TM1F"/>
    <property type="match status" value="2"/>
</dbReference>
<feature type="transmembrane region" description="Helical" evidence="10">
    <location>
        <begin position="432"/>
        <end position="453"/>
    </location>
</feature>
<feature type="transmembrane region" description="Helical" evidence="10">
    <location>
        <begin position="396"/>
        <end position="420"/>
    </location>
</feature>
<evidence type="ECO:0000256" key="3">
    <source>
        <dbReference type="ARBA" id="ARBA00022448"/>
    </source>
</evidence>
<feature type="region of interest" description="Disordered" evidence="9">
    <location>
        <begin position="65"/>
        <end position="84"/>
    </location>
</feature>
<dbReference type="PANTHER" id="PTHR43394:SF27">
    <property type="entry name" value="ATP-DEPENDENT TRANSLOCASE ABCB1-LIKE"/>
    <property type="match status" value="1"/>
</dbReference>
<feature type="compositionally biased region" description="Basic and acidic residues" evidence="9">
    <location>
        <begin position="93"/>
        <end position="105"/>
    </location>
</feature>
<feature type="region of interest" description="Disordered" evidence="9">
    <location>
        <begin position="93"/>
        <end position="114"/>
    </location>
</feature>
<evidence type="ECO:0000259" key="11">
    <source>
        <dbReference type="PROSITE" id="PS50893"/>
    </source>
</evidence>
<dbReference type="Pfam" id="PF00005">
    <property type="entry name" value="ABC_tran"/>
    <property type="match status" value="2"/>
</dbReference>
<dbReference type="SUPFAM" id="SSF52540">
    <property type="entry name" value="P-loop containing nucleoside triphosphate hydrolases"/>
    <property type="match status" value="2"/>
</dbReference>
<dbReference type="PROSITE" id="PS00211">
    <property type="entry name" value="ABC_TRANSPORTER_1"/>
    <property type="match status" value="2"/>
</dbReference>
<reference evidence="13" key="1">
    <citation type="submission" date="2021-06" db="EMBL/GenBank/DDBJ databases">
        <authorList>
            <person name="Kallberg Y."/>
            <person name="Tangrot J."/>
            <person name="Rosling A."/>
        </authorList>
    </citation>
    <scope>NUCLEOTIDE SEQUENCE</scope>
    <source>
        <strain evidence="13">IA702</strain>
    </source>
</reference>
<evidence type="ECO:0000256" key="7">
    <source>
        <dbReference type="ARBA" id="ARBA00022989"/>
    </source>
</evidence>
<feature type="domain" description="ABC transporter" evidence="11">
    <location>
        <begin position="1147"/>
        <end position="1383"/>
    </location>
</feature>
<dbReference type="GO" id="GO:0090374">
    <property type="term" value="P:oligopeptide export from mitochondrion"/>
    <property type="evidence" value="ECO:0007669"/>
    <property type="project" value="TreeGrafter"/>
</dbReference>
<dbReference type="FunFam" id="1.20.1560.10:FF:000102">
    <property type="entry name" value="ABC multidrug transporter Mdr1"/>
    <property type="match status" value="1"/>
</dbReference>
<feature type="transmembrane region" description="Helical" evidence="10">
    <location>
        <begin position="865"/>
        <end position="890"/>
    </location>
</feature>
<accession>A0A9N8ZBU2</accession>
<proteinExistence type="inferred from homology"/>
<protein>
    <submittedName>
        <fullName evidence="13">88_t:CDS:1</fullName>
    </submittedName>
</protein>
<evidence type="ECO:0000256" key="5">
    <source>
        <dbReference type="ARBA" id="ARBA00022741"/>
    </source>
</evidence>
<evidence type="ECO:0000259" key="12">
    <source>
        <dbReference type="PROSITE" id="PS50929"/>
    </source>
</evidence>
<sequence>MSSQREEIIEEYVEEVVEEVVFEDKIVEKKAEEKAVEEKIEEKIVEENVTEEKVSEGKIFEEKVVEKKESNEKESNGDEEKVVAEEIIRKKSAEEKATAEEKSDTSGETTVDQLLKPSVPKQEIDYSLVDEPPAKLKEEERKYVETDAKPKISFIDLYRFASPLDCLLIFLGTIGAAANGTGLPLMTIVFAGILQALTDYQAHITSADQLSEAVRKNVILFLILGASIFVVSYLQMTCWMTAGENITGRLRQKYFSAVLRQDIAYFDSTITTGDVTSRISSDISIFQEGISEKVGLSIQYIVTFITGFIIGYIKGWRLALVLTSVIPLLAMGAASLGKALQSSTAKSQDAYAEAGSIAEQTISGIKTIASFGGQNNAIERYTEKLEMAYRTGKKKAFISGVGLGCIFFIMFSAYGLAFWYGSRLVLKKEQTIGQVLNTFFALIIGAFSIGQAAPGFSAITNGMGAASTLYAVIDRVPSIDSSSPNGKKLVKSALKGRIEFKNVNFHYASRPDVPVLKNFSLIVEPGQTVALVGSSGSGKSTVVSLLERFYDPVDGSVCLDGEDLRNINIQSLRSRIGLVSQEPVLFPTTIRKNIKWGSTPGEKKPTMEEIIAVCKKSNAHDFVEKLPKKYETLVGEGGALLSGGQKQRIAIARALIKDPTILLLDEATSALDADTERIVQQALDAAAAGRTTIVVAHRISTIKDADKIVVMYKGEIVEVGRHDELIAKQGRYYRLVKDQELQTHKKDKTELEEEEESESSTAGDISVTIEEKPAAIRRMSTKGSLFRTKTDEEIIAEEAERKKKLKTPFRRIAQVNRPELVYIILGVIGAMFQGAQMPLYAVIFTHVLKAFAQTDENKFKHDTSFWAGMFVVLASVCLIGCSLQIGFFSLSGERLTKRLRQMAFVAIVRQEMAFFDEEKHGTGILTSKLAVDATEVQGLAGSLMGTIIQTITTITIGLGLAFGYGWKLTLVVIAAMPIAGLASSLQLKTLAGFGARTRAAYEDSGQIVQQAVSNIRTIASLTRENTFKSAYTKALEEPHKTAIRGFALSAIGFGVAQGFLFFIWSLAFWYGTKLVVNGEYTVFNMMNVLFAVIFSAIGLGQISNFAPNVAKAKLAAISIFELVDRKSAIDPTDNEGKDRPAPVTGDAKIEKAHFRYPARPDVEVLRGLDMSALAGKTVALCGSSGSGKSTVVSLLLRFYDVNSGKVSVENVDIKDWSVEYLRSHMALVGQEPVLFDLSIGENIALAKPECTQEEIEASAKSANIHRFIETLPDKYNTRVGEKGAQLSGGQKQRVAIARALIRNPKLLLLDEATSALDGEAEKVVQAALDYASQNRTTVTIAHRLSTIQNADLILVVKDGVVVERGKHLDLISKGGIYAKLVSKQLLLSKTNKEIVIVDN</sequence>
<gene>
    <name evidence="13" type="ORF">POCULU_LOCUS1650</name>
</gene>
<dbReference type="CDD" id="cd18577">
    <property type="entry name" value="ABC_6TM_Pgp_ABCB1_D1_like"/>
    <property type="match status" value="1"/>
</dbReference>
<dbReference type="Gene3D" id="3.40.50.300">
    <property type="entry name" value="P-loop containing nucleotide triphosphate hydrolases"/>
    <property type="match status" value="2"/>
</dbReference>
<dbReference type="Pfam" id="PF00664">
    <property type="entry name" value="ABC_membrane"/>
    <property type="match status" value="2"/>
</dbReference>
<dbReference type="InterPro" id="IPR017871">
    <property type="entry name" value="ABC_transporter-like_CS"/>
</dbReference>
<dbReference type="CDD" id="cd18578">
    <property type="entry name" value="ABC_6TM_Pgp_ABCB1_D2_like"/>
    <property type="match status" value="1"/>
</dbReference>
<dbReference type="InterPro" id="IPR027417">
    <property type="entry name" value="P-loop_NTPase"/>
</dbReference>